<feature type="compositionally biased region" description="Basic and acidic residues" evidence="1">
    <location>
        <begin position="280"/>
        <end position="289"/>
    </location>
</feature>
<name>A0ABR1U2F3_9PEZI</name>
<keyword evidence="3" id="KW-1185">Reference proteome</keyword>
<protein>
    <submittedName>
        <fullName evidence="2">Uncharacterized protein</fullName>
    </submittedName>
</protein>
<gene>
    <name evidence="2" type="ORF">PG996_012387</name>
</gene>
<dbReference type="Proteomes" id="UP001446871">
    <property type="component" value="Unassembled WGS sequence"/>
</dbReference>
<sequence length="299" mass="33230">MEKKGHSVLDLFDQADLEQDTNMTGMRVFDDPAHQHVREDVKQLSRDALEKLVVGLVDADRVNAARVHKVLEAAKADGDRARKEEAAMLAEGHQSSWQTINKGKVVIEHLRQERAADDVFSFEGHLREEGAMEEVFTFSGADTGAQTVEGPPLAPGEAVCKYCRRRYFRKDDTDDQACVRHEGAPIFHPASGPGEMLAQQHWIWPCCRQKELDPVEWEHPCSVGKHAPLIARPGPPGVVYDDSETEYESELEDAPAGDKPASDESDDEAQLASDTDTDGESMHSVREELSQLNLDTEMS</sequence>
<feature type="compositionally biased region" description="Acidic residues" evidence="1">
    <location>
        <begin position="241"/>
        <end position="255"/>
    </location>
</feature>
<evidence type="ECO:0000313" key="3">
    <source>
        <dbReference type="Proteomes" id="UP001446871"/>
    </source>
</evidence>
<dbReference type="EMBL" id="JAQQWM010000008">
    <property type="protein sequence ID" value="KAK8053086.1"/>
    <property type="molecule type" value="Genomic_DNA"/>
</dbReference>
<feature type="region of interest" description="Disordered" evidence="1">
    <location>
        <begin position="225"/>
        <end position="299"/>
    </location>
</feature>
<reference evidence="2 3" key="1">
    <citation type="submission" date="2023-01" db="EMBL/GenBank/DDBJ databases">
        <title>Analysis of 21 Apiospora genomes using comparative genomics revels a genus with tremendous synthesis potential of carbohydrate active enzymes and secondary metabolites.</title>
        <authorList>
            <person name="Sorensen T."/>
        </authorList>
    </citation>
    <scope>NUCLEOTIDE SEQUENCE [LARGE SCALE GENOMIC DNA]</scope>
    <source>
        <strain evidence="2 3">CBS 83171</strain>
    </source>
</reference>
<feature type="compositionally biased region" description="Acidic residues" evidence="1">
    <location>
        <begin position="263"/>
        <end position="279"/>
    </location>
</feature>
<proteinExistence type="predicted"/>
<evidence type="ECO:0000313" key="2">
    <source>
        <dbReference type="EMBL" id="KAK8053086.1"/>
    </source>
</evidence>
<organism evidence="2 3">
    <name type="scientific">Apiospora saccharicola</name>
    <dbReference type="NCBI Taxonomy" id="335842"/>
    <lineage>
        <taxon>Eukaryota</taxon>
        <taxon>Fungi</taxon>
        <taxon>Dikarya</taxon>
        <taxon>Ascomycota</taxon>
        <taxon>Pezizomycotina</taxon>
        <taxon>Sordariomycetes</taxon>
        <taxon>Xylariomycetidae</taxon>
        <taxon>Amphisphaeriales</taxon>
        <taxon>Apiosporaceae</taxon>
        <taxon>Apiospora</taxon>
    </lineage>
</organism>
<accession>A0ABR1U2F3</accession>
<feature type="compositionally biased region" description="Polar residues" evidence="1">
    <location>
        <begin position="290"/>
        <end position="299"/>
    </location>
</feature>
<comment type="caution">
    <text evidence="2">The sequence shown here is derived from an EMBL/GenBank/DDBJ whole genome shotgun (WGS) entry which is preliminary data.</text>
</comment>
<evidence type="ECO:0000256" key="1">
    <source>
        <dbReference type="SAM" id="MobiDB-lite"/>
    </source>
</evidence>